<feature type="compositionally biased region" description="Low complexity" evidence="1">
    <location>
        <begin position="198"/>
        <end position="225"/>
    </location>
</feature>
<organism evidence="2 3">
    <name type="scientific">Clathrospora elynae</name>
    <dbReference type="NCBI Taxonomy" id="706981"/>
    <lineage>
        <taxon>Eukaryota</taxon>
        <taxon>Fungi</taxon>
        <taxon>Dikarya</taxon>
        <taxon>Ascomycota</taxon>
        <taxon>Pezizomycotina</taxon>
        <taxon>Dothideomycetes</taxon>
        <taxon>Pleosporomycetidae</taxon>
        <taxon>Pleosporales</taxon>
        <taxon>Diademaceae</taxon>
        <taxon>Clathrospora</taxon>
    </lineage>
</organism>
<gene>
    <name evidence="2" type="ORF">EJ02DRAFT_438114</name>
</gene>
<feature type="compositionally biased region" description="Low complexity" evidence="1">
    <location>
        <begin position="1"/>
        <end position="19"/>
    </location>
</feature>
<feature type="region of interest" description="Disordered" evidence="1">
    <location>
        <begin position="1"/>
        <end position="29"/>
    </location>
</feature>
<name>A0A6A5SBI8_9PLEO</name>
<protein>
    <submittedName>
        <fullName evidence="2">Uncharacterized protein</fullName>
    </submittedName>
</protein>
<feature type="region of interest" description="Disordered" evidence="1">
    <location>
        <begin position="273"/>
        <end position="293"/>
    </location>
</feature>
<feature type="region of interest" description="Disordered" evidence="1">
    <location>
        <begin position="176"/>
        <end position="228"/>
    </location>
</feature>
<accession>A0A6A5SBI8</accession>
<dbReference type="OrthoDB" id="3786303at2759"/>
<sequence>MADNQSSSSAANAADAQDQLLENQSEHDLSKQEQAVSLYAKYTAEQLMEDCPYVVALKTIDTSLWGVPAPADASEAHATTWVAKTIHDYHLAMVWDDHLFDNYLGDFEGWTKELFLKVERGTLKSLKTVLRHRGVYTGSNRARIADSLYNMIATENALEWDPAEFQSIDFDSRSKAYKRQQNAPRIDHVPEQQPPQPALLAGTQPPQSQLQQPQQPPLQGEQQGDQQDEHCGVGQYLQNLRNQNADSQQPPHAWLPATAYREVTPFPQQPTSGVPFRPPALPHNPYKTLPPRWSRNNRLEANTITQFSKIWGNSKKYTGDAYDLLDDKIKIFFSICWQVDIKEEEFHAVFPRILTGRAEMFYIQVVERDDSFASVYTAIKNHFDHDVHHQHYYTDWTTTTFAQTRTENTDKGLHKVLQILLDKL</sequence>
<dbReference type="EMBL" id="ML976154">
    <property type="protein sequence ID" value="KAF1937109.1"/>
    <property type="molecule type" value="Genomic_DNA"/>
</dbReference>
<dbReference type="AlphaFoldDB" id="A0A6A5SBI8"/>
<evidence type="ECO:0000313" key="3">
    <source>
        <dbReference type="Proteomes" id="UP000800038"/>
    </source>
</evidence>
<dbReference type="Proteomes" id="UP000800038">
    <property type="component" value="Unassembled WGS sequence"/>
</dbReference>
<evidence type="ECO:0000256" key="1">
    <source>
        <dbReference type="SAM" id="MobiDB-lite"/>
    </source>
</evidence>
<proteinExistence type="predicted"/>
<keyword evidence="3" id="KW-1185">Reference proteome</keyword>
<reference evidence="2" key="1">
    <citation type="journal article" date="2020" name="Stud. Mycol.">
        <title>101 Dothideomycetes genomes: a test case for predicting lifestyles and emergence of pathogens.</title>
        <authorList>
            <person name="Haridas S."/>
            <person name="Albert R."/>
            <person name="Binder M."/>
            <person name="Bloem J."/>
            <person name="Labutti K."/>
            <person name="Salamov A."/>
            <person name="Andreopoulos B."/>
            <person name="Baker S."/>
            <person name="Barry K."/>
            <person name="Bills G."/>
            <person name="Bluhm B."/>
            <person name="Cannon C."/>
            <person name="Castanera R."/>
            <person name="Culley D."/>
            <person name="Daum C."/>
            <person name="Ezra D."/>
            <person name="Gonzalez J."/>
            <person name="Henrissat B."/>
            <person name="Kuo A."/>
            <person name="Liang C."/>
            <person name="Lipzen A."/>
            <person name="Lutzoni F."/>
            <person name="Magnuson J."/>
            <person name="Mondo S."/>
            <person name="Nolan M."/>
            <person name="Ohm R."/>
            <person name="Pangilinan J."/>
            <person name="Park H.-J."/>
            <person name="Ramirez L."/>
            <person name="Alfaro M."/>
            <person name="Sun H."/>
            <person name="Tritt A."/>
            <person name="Yoshinaga Y."/>
            <person name="Zwiers L.-H."/>
            <person name="Turgeon B."/>
            <person name="Goodwin S."/>
            <person name="Spatafora J."/>
            <person name="Crous P."/>
            <person name="Grigoriev I."/>
        </authorList>
    </citation>
    <scope>NUCLEOTIDE SEQUENCE</scope>
    <source>
        <strain evidence="2">CBS 161.51</strain>
    </source>
</reference>
<evidence type="ECO:0000313" key="2">
    <source>
        <dbReference type="EMBL" id="KAF1937109.1"/>
    </source>
</evidence>